<feature type="compositionally biased region" description="Basic and acidic residues" evidence="6">
    <location>
        <begin position="362"/>
        <end position="377"/>
    </location>
</feature>
<gene>
    <name evidence="9" type="ORF">Strvi_8068</name>
</gene>
<feature type="domain" description="EamA" evidence="8">
    <location>
        <begin position="6"/>
        <end position="130"/>
    </location>
</feature>
<dbReference type="PANTHER" id="PTHR32322:SF9">
    <property type="entry name" value="AMINO-ACID METABOLITE EFFLUX PUMP-RELATED"/>
    <property type="match status" value="1"/>
</dbReference>
<feature type="transmembrane region" description="Helical" evidence="7">
    <location>
        <begin position="210"/>
        <end position="230"/>
    </location>
</feature>
<feature type="domain" description="EamA" evidence="8">
    <location>
        <begin position="141"/>
        <end position="280"/>
    </location>
</feature>
<dbReference type="Pfam" id="PF00892">
    <property type="entry name" value="EamA"/>
    <property type="match status" value="2"/>
</dbReference>
<keyword evidence="3 7" id="KW-0812">Transmembrane</keyword>
<evidence type="ECO:0000259" key="8">
    <source>
        <dbReference type="Pfam" id="PF00892"/>
    </source>
</evidence>
<keyword evidence="5 7" id="KW-0472">Membrane</keyword>
<name>G2P7S9_STRV4</name>
<dbReference type="PANTHER" id="PTHR32322">
    <property type="entry name" value="INNER MEMBRANE TRANSPORTER"/>
    <property type="match status" value="1"/>
</dbReference>
<dbReference type="EMBL" id="CP002994">
    <property type="protein sequence ID" value="AEM87391.1"/>
    <property type="molecule type" value="Genomic_DNA"/>
</dbReference>
<dbReference type="HOGENOM" id="CLU_561305_0_0_11"/>
<protein>
    <recommendedName>
        <fullName evidence="8">EamA domain-containing protein</fullName>
    </recommendedName>
</protein>
<evidence type="ECO:0000256" key="4">
    <source>
        <dbReference type="ARBA" id="ARBA00022989"/>
    </source>
</evidence>
<organism evidence="9 10">
    <name type="scientific">Streptomyces violaceusniger (strain Tu 4113)</name>
    <dbReference type="NCBI Taxonomy" id="653045"/>
    <lineage>
        <taxon>Bacteria</taxon>
        <taxon>Bacillati</taxon>
        <taxon>Actinomycetota</taxon>
        <taxon>Actinomycetes</taxon>
        <taxon>Kitasatosporales</taxon>
        <taxon>Streptomycetaceae</taxon>
        <taxon>Streptomyces</taxon>
        <taxon>Streptomyces violaceusniger group</taxon>
    </lineage>
</organism>
<feature type="transmembrane region" description="Helical" evidence="7">
    <location>
        <begin position="30"/>
        <end position="51"/>
    </location>
</feature>
<keyword evidence="4 7" id="KW-1133">Transmembrane helix</keyword>
<dbReference type="InterPro" id="IPR000620">
    <property type="entry name" value="EamA_dom"/>
</dbReference>
<dbReference type="KEGG" id="svl:Strvi_8068"/>
<comment type="similarity">
    <text evidence="2">Belongs to the EamA transporter family.</text>
</comment>
<evidence type="ECO:0000256" key="2">
    <source>
        <dbReference type="ARBA" id="ARBA00007362"/>
    </source>
</evidence>
<evidence type="ECO:0000256" key="6">
    <source>
        <dbReference type="SAM" id="MobiDB-lite"/>
    </source>
</evidence>
<dbReference type="Proteomes" id="UP000008703">
    <property type="component" value="Chromosome"/>
</dbReference>
<evidence type="ECO:0000313" key="9">
    <source>
        <dbReference type="EMBL" id="AEM87391.1"/>
    </source>
</evidence>
<feature type="transmembrane region" description="Helical" evidence="7">
    <location>
        <begin position="263"/>
        <end position="282"/>
    </location>
</feature>
<feature type="transmembrane region" description="Helical" evidence="7">
    <location>
        <begin position="91"/>
        <end position="109"/>
    </location>
</feature>
<dbReference type="Gene3D" id="1.10.3730.20">
    <property type="match status" value="1"/>
</dbReference>
<sequence length="486" mass="49958">MRPVHIALAVLVTALWGVNFVVIEVGLDHFPPLLFCALRFLVAALPAVFLVGPPKVAWRWILGVGLALGVAKFGLLFIGMHEGMPAGLSSLVLQIQAVFTALFAAVVLGERPGRRRLLGMAVALAGIAVAAVDEGTSGPLIGFVLVVAAAAFWGVSNVLTRKAAPPDALNFMVWVSLVPVLPLLGLSLMFEGARPDLDALSRLDWAGVGAIVYVAWVTTVFGFGVWGLLLRTYDASTVAPFSLLVPVFGMSSAALALGEGISTPRWLAAALLVGGVALTSLPRPPRLRRGARRRPEVSGAGARPEVPGAGLRPEVSGVGLRPEVSGAGARPEVPGARRRPEVPGVGPRPEVPGVAPQPDAAGSDRRREVPGSGRRPEVPGVGPRSEAAGSEPRPEANGSDRRPGPLLPELDGSELDGSELVGSESVGSESVGSELDGSQLVGSESVGSELDGSELVGSESVGPESVGPEPGSAGAPAWSDRVGQQT</sequence>
<feature type="transmembrane region" description="Helical" evidence="7">
    <location>
        <begin position="237"/>
        <end position="257"/>
    </location>
</feature>
<dbReference type="SUPFAM" id="SSF103481">
    <property type="entry name" value="Multidrug resistance efflux transporter EmrE"/>
    <property type="match status" value="2"/>
</dbReference>
<comment type="subcellular location">
    <subcellularLocation>
        <location evidence="1">Membrane</location>
        <topology evidence="1">Multi-pass membrane protein</topology>
    </subcellularLocation>
</comment>
<feature type="transmembrane region" description="Helical" evidence="7">
    <location>
        <begin position="138"/>
        <end position="159"/>
    </location>
</feature>
<dbReference type="AlphaFoldDB" id="G2P7S9"/>
<feature type="transmembrane region" description="Helical" evidence="7">
    <location>
        <begin position="58"/>
        <end position="79"/>
    </location>
</feature>
<evidence type="ECO:0000256" key="3">
    <source>
        <dbReference type="ARBA" id="ARBA00022692"/>
    </source>
</evidence>
<keyword evidence="10" id="KW-1185">Reference proteome</keyword>
<dbReference type="GO" id="GO:0016020">
    <property type="term" value="C:membrane"/>
    <property type="evidence" value="ECO:0007669"/>
    <property type="project" value="UniProtKB-SubCell"/>
</dbReference>
<reference evidence="9" key="1">
    <citation type="submission" date="2011-08" db="EMBL/GenBank/DDBJ databases">
        <title>Complete sequence of chromosome of Streptomyces violaceusniger Tu 4113.</title>
        <authorList>
            <consortium name="US DOE Joint Genome Institute"/>
            <person name="Lucas S."/>
            <person name="Han J."/>
            <person name="Lapidus A."/>
            <person name="Cheng J.-F."/>
            <person name="Goodwin L."/>
            <person name="Pitluck S."/>
            <person name="Peters L."/>
            <person name="Ivanova N."/>
            <person name="Daligault H."/>
            <person name="Detter J.C."/>
            <person name="Han C."/>
            <person name="Tapia R."/>
            <person name="Land M."/>
            <person name="Hauser L."/>
            <person name="Kyrpides N."/>
            <person name="Ivanova N."/>
            <person name="Pagani I."/>
            <person name="Hagen A."/>
            <person name="Katz L."/>
            <person name="Fiedler H.-P."/>
            <person name="Keasling J."/>
            <person name="Fortman J."/>
            <person name="Woyke T."/>
        </authorList>
    </citation>
    <scope>NUCLEOTIDE SEQUENCE [LARGE SCALE GENOMIC DNA]</scope>
    <source>
        <strain evidence="9">Tu 4113</strain>
    </source>
</reference>
<evidence type="ECO:0000313" key="10">
    <source>
        <dbReference type="Proteomes" id="UP000008703"/>
    </source>
</evidence>
<dbReference type="eggNOG" id="COG0697">
    <property type="taxonomic scope" value="Bacteria"/>
</dbReference>
<evidence type="ECO:0000256" key="5">
    <source>
        <dbReference type="ARBA" id="ARBA00023136"/>
    </source>
</evidence>
<evidence type="ECO:0000256" key="1">
    <source>
        <dbReference type="ARBA" id="ARBA00004141"/>
    </source>
</evidence>
<feature type="compositionally biased region" description="Low complexity" evidence="6">
    <location>
        <begin position="342"/>
        <end position="356"/>
    </location>
</feature>
<feature type="transmembrane region" description="Helical" evidence="7">
    <location>
        <begin position="171"/>
        <end position="190"/>
    </location>
</feature>
<proteinExistence type="inferred from homology"/>
<feature type="region of interest" description="Disordered" evidence="6">
    <location>
        <begin position="284"/>
        <end position="486"/>
    </location>
</feature>
<accession>G2P7S9</accession>
<dbReference type="InterPro" id="IPR050638">
    <property type="entry name" value="AA-Vitamin_Transporters"/>
</dbReference>
<feature type="compositionally biased region" description="Basic and acidic residues" evidence="6">
    <location>
        <begin position="392"/>
        <end position="403"/>
    </location>
</feature>
<feature type="transmembrane region" description="Helical" evidence="7">
    <location>
        <begin position="116"/>
        <end position="132"/>
    </location>
</feature>
<feature type="compositionally biased region" description="Low complexity" evidence="6">
    <location>
        <begin position="418"/>
        <end position="438"/>
    </location>
</feature>
<dbReference type="InterPro" id="IPR037185">
    <property type="entry name" value="EmrE-like"/>
</dbReference>
<evidence type="ECO:0000256" key="7">
    <source>
        <dbReference type="SAM" id="Phobius"/>
    </source>
</evidence>